<reference evidence="1 2" key="2">
    <citation type="submission" date="2020-06" db="EMBL/GenBank/DDBJ databases">
        <title>Ramlibacter rhizophilus sp. nov., isolated from rhizosphere soil of national flower Mugunghwa from South Korea.</title>
        <authorList>
            <person name="Zheng-Fei Y."/>
            <person name="Huan T."/>
        </authorList>
    </citation>
    <scope>NUCLEOTIDE SEQUENCE [LARGE SCALE GENOMIC DNA]</scope>
    <source>
        <strain evidence="1 2">B156</strain>
    </source>
</reference>
<evidence type="ECO:0000313" key="1">
    <source>
        <dbReference type="EMBL" id="NNU44238.1"/>
    </source>
</evidence>
<keyword evidence="2" id="KW-1185">Reference proteome</keyword>
<comment type="caution">
    <text evidence="1">The sequence shown here is derived from an EMBL/GenBank/DDBJ whole genome shotgun (WGS) entry which is preliminary data.</text>
</comment>
<proteinExistence type="predicted"/>
<dbReference type="EMBL" id="JABFCS010000001">
    <property type="protein sequence ID" value="NNU44238.1"/>
    <property type="molecule type" value="Genomic_DNA"/>
</dbReference>
<dbReference type="AlphaFoldDB" id="A0A849K793"/>
<dbReference type="RefSeq" id="WP_171560837.1">
    <property type="nucleotide sequence ID" value="NZ_JABFCS010000001.1"/>
</dbReference>
<dbReference type="InterPro" id="IPR021317">
    <property type="entry name" value="DUF2917"/>
</dbReference>
<accession>A0A849K793</accession>
<dbReference type="Proteomes" id="UP000552954">
    <property type="component" value="Unassembled WGS sequence"/>
</dbReference>
<name>A0A849K793_9BURK</name>
<organism evidence="1 2">
    <name type="scientific">Ramlibacter montanisoli</name>
    <dbReference type="NCBI Taxonomy" id="2732512"/>
    <lineage>
        <taxon>Bacteria</taxon>
        <taxon>Pseudomonadati</taxon>
        <taxon>Pseudomonadota</taxon>
        <taxon>Betaproteobacteria</taxon>
        <taxon>Burkholderiales</taxon>
        <taxon>Comamonadaceae</taxon>
        <taxon>Ramlibacter</taxon>
    </lineage>
</organism>
<sequence>MTAPSVAQILTSAPVTALPGTWKLVRGRAVTLRPATDGILRVAHGRVWATLDGPHGCTPFDGGDHVLQVGRSMYVRAGQRIVLEAWNASGASYFAWDPVFAPVLAAAARPRLNPGIVLQPLADLRLALGLALAALGRLGTGLAHLGWAALGGGGRALPVRRPPGLVG</sequence>
<gene>
    <name evidence="1" type="ORF">HK415_15355</name>
</gene>
<reference evidence="1 2" key="1">
    <citation type="submission" date="2020-05" db="EMBL/GenBank/DDBJ databases">
        <authorList>
            <person name="Khan S.A."/>
            <person name="Jeon C.O."/>
            <person name="Chun B.H."/>
        </authorList>
    </citation>
    <scope>NUCLEOTIDE SEQUENCE [LARGE SCALE GENOMIC DNA]</scope>
    <source>
        <strain evidence="1 2">B156</strain>
    </source>
</reference>
<protein>
    <submittedName>
        <fullName evidence="1">DUF2917 domain-containing protein</fullName>
    </submittedName>
</protein>
<dbReference type="Pfam" id="PF11142">
    <property type="entry name" value="DUF2917"/>
    <property type="match status" value="1"/>
</dbReference>
<evidence type="ECO:0000313" key="2">
    <source>
        <dbReference type="Proteomes" id="UP000552954"/>
    </source>
</evidence>